<evidence type="ECO:0000256" key="3">
    <source>
        <dbReference type="ARBA" id="ARBA00022722"/>
    </source>
</evidence>
<dbReference type="EMBL" id="CP157743">
    <property type="protein sequence ID" value="XBS19067.1"/>
    <property type="molecule type" value="Genomic_DNA"/>
</dbReference>
<name>A0AAU7NQ34_9GAMM</name>
<proteinExistence type="inferred from homology"/>
<keyword evidence="6 9" id="KW-0378">Hydrolase</keyword>
<keyword evidence="7 9" id="KW-0460">Magnesium</keyword>
<protein>
    <recommendedName>
        <fullName evidence="9">CRISPR-associated endoribonuclease Cas2</fullName>
        <ecNumber evidence="9">3.1.-.-</ecNumber>
    </recommendedName>
</protein>
<dbReference type="GO" id="GO:0046872">
    <property type="term" value="F:metal ion binding"/>
    <property type="evidence" value="ECO:0007669"/>
    <property type="project" value="UniProtKB-UniRule"/>
</dbReference>
<reference evidence="10 11" key="1">
    <citation type="journal article" date="2024" name="Microbiology">
        <title>Methylomarinum rosea sp. nov., a novel halophilic methanotrophic bacterium from the hypersaline Lake Elton.</title>
        <authorList>
            <person name="Suleimanov R.Z."/>
            <person name="Oshkin I.Y."/>
            <person name="Danilova O.V."/>
            <person name="Suzina N.E."/>
            <person name="Dedysh S.N."/>
        </authorList>
    </citation>
    <scope>NUCLEOTIDE SEQUENCE [LARGE SCALE GENOMIC DNA]</scope>
    <source>
        <strain evidence="10 11">Ch1-1</strain>
    </source>
</reference>
<dbReference type="HAMAP" id="MF_01471">
    <property type="entry name" value="Cas2"/>
    <property type="match status" value="1"/>
</dbReference>
<dbReference type="KEGG" id="mech:Q9L42_011870"/>
<dbReference type="CDD" id="cd09725">
    <property type="entry name" value="Cas2_I_II_III"/>
    <property type="match status" value="1"/>
</dbReference>
<keyword evidence="4 9" id="KW-0479">Metal-binding</keyword>
<dbReference type="GO" id="GO:0016787">
    <property type="term" value="F:hydrolase activity"/>
    <property type="evidence" value="ECO:0007669"/>
    <property type="project" value="UniProtKB-KW"/>
</dbReference>
<dbReference type="Pfam" id="PF09827">
    <property type="entry name" value="CRISPR_Cas2"/>
    <property type="match status" value="1"/>
</dbReference>
<comment type="subunit">
    <text evidence="9">Homodimer, forms a heterotetramer with a Cas1 homodimer.</text>
</comment>
<keyword evidence="11" id="KW-1185">Reference proteome</keyword>
<dbReference type="AlphaFoldDB" id="A0AAU7NQ34"/>
<comment type="cofactor">
    <cofactor evidence="1 9">
        <name>Mg(2+)</name>
        <dbReference type="ChEBI" id="CHEBI:18420"/>
    </cofactor>
</comment>
<evidence type="ECO:0000313" key="11">
    <source>
        <dbReference type="Proteomes" id="UP001225378"/>
    </source>
</evidence>
<evidence type="ECO:0000256" key="5">
    <source>
        <dbReference type="ARBA" id="ARBA00022759"/>
    </source>
</evidence>
<gene>
    <name evidence="9 10" type="primary">cas2</name>
    <name evidence="10" type="ORF">Q9L42_011870</name>
</gene>
<dbReference type="GO" id="GO:0004521">
    <property type="term" value="F:RNA endonuclease activity"/>
    <property type="evidence" value="ECO:0007669"/>
    <property type="project" value="InterPro"/>
</dbReference>
<dbReference type="GO" id="GO:0051607">
    <property type="term" value="P:defense response to virus"/>
    <property type="evidence" value="ECO:0007669"/>
    <property type="project" value="UniProtKB-UniRule"/>
</dbReference>
<dbReference type="NCBIfam" id="TIGR01573">
    <property type="entry name" value="cas2"/>
    <property type="match status" value="1"/>
</dbReference>
<evidence type="ECO:0000256" key="7">
    <source>
        <dbReference type="ARBA" id="ARBA00022842"/>
    </source>
</evidence>
<evidence type="ECO:0000256" key="4">
    <source>
        <dbReference type="ARBA" id="ARBA00022723"/>
    </source>
</evidence>
<dbReference type="GO" id="GO:0043571">
    <property type="term" value="P:maintenance of CRISPR repeat elements"/>
    <property type="evidence" value="ECO:0007669"/>
    <property type="project" value="UniProtKB-UniRule"/>
</dbReference>
<evidence type="ECO:0000256" key="9">
    <source>
        <dbReference type="HAMAP-Rule" id="MF_01471"/>
    </source>
</evidence>
<evidence type="ECO:0000256" key="8">
    <source>
        <dbReference type="ARBA" id="ARBA00023118"/>
    </source>
</evidence>
<organism evidence="10 11">
    <name type="scientific">Methylomarinum roseum</name>
    <dbReference type="NCBI Taxonomy" id="3067653"/>
    <lineage>
        <taxon>Bacteria</taxon>
        <taxon>Pseudomonadati</taxon>
        <taxon>Pseudomonadota</taxon>
        <taxon>Gammaproteobacteria</taxon>
        <taxon>Methylococcales</taxon>
        <taxon>Methylococcaceae</taxon>
        <taxon>Methylomarinum</taxon>
    </lineage>
</organism>
<dbReference type="PANTHER" id="PTHR34405">
    <property type="entry name" value="CRISPR-ASSOCIATED ENDORIBONUCLEASE CAS2"/>
    <property type="match status" value="1"/>
</dbReference>
<evidence type="ECO:0000313" key="10">
    <source>
        <dbReference type="EMBL" id="XBS19067.1"/>
    </source>
</evidence>
<evidence type="ECO:0000256" key="1">
    <source>
        <dbReference type="ARBA" id="ARBA00001946"/>
    </source>
</evidence>
<dbReference type="SUPFAM" id="SSF143430">
    <property type="entry name" value="TTP0101/SSO1404-like"/>
    <property type="match status" value="1"/>
</dbReference>
<dbReference type="Gene3D" id="3.30.70.240">
    <property type="match status" value="1"/>
</dbReference>
<feature type="binding site" evidence="9">
    <location>
        <position position="14"/>
    </location>
    <ligand>
        <name>Mg(2+)</name>
        <dbReference type="ChEBI" id="CHEBI:18420"/>
        <note>catalytic</note>
    </ligand>
</feature>
<dbReference type="Proteomes" id="UP001225378">
    <property type="component" value="Chromosome"/>
</dbReference>
<evidence type="ECO:0000256" key="2">
    <source>
        <dbReference type="ARBA" id="ARBA00009959"/>
    </source>
</evidence>
<evidence type="ECO:0000256" key="6">
    <source>
        <dbReference type="ARBA" id="ARBA00022801"/>
    </source>
</evidence>
<dbReference type="RefSeq" id="WP_305908191.1">
    <property type="nucleotide sequence ID" value="NZ_CP157743.1"/>
</dbReference>
<dbReference type="PANTHER" id="PTHR34405:SF3">
    <property type="entry name" value="CRISPR-ASSOCIATED ENDORIBONUCLEASE CAS2 3"/>
    <property type="match status" value="1"/>
</dbReference>
<keyword evidence="5 9" id="KW-0255">Endonuclease</keyword>
<keyword evidence="8 9" id="KW-0051">Antiviral defense</keyword>
<dbReference type="EC" id="3.1.-.-" evidence="9"/>
<dbReference type="InterPro" id="IPR021127">
    <property type="entry name" value="CRISPR_associated_Cas2"/>
</dbReference>
<comment type="similarity">
    <text evidence="2 9">Belongs to the CRISPR-associated endoribonuclease Cas2 protein family.</text>
</comment>
<comment type="function">
    <text evidence="9">CRISPR (clustered regularly interspaced short palindromic repeat), is an adaptive immune system that provides protection against mobile genetic elements (viruses, transposable elements and conjugative plasmids). CRISPR clusters contain sequences complementary to antecedent mobile elements and target invading nucleic acids. CRISPR clusters are transcribed and processed into CRISPR RNA (crRNA). Functions as a ssRNA-specific endoribonuclease. Involved in the integration of spacer DNA into the CRISPR cassette.</text>
</comment>
<dbReference type="InterPro" id="IPR019199">
    <property type="entry name" value="Virulence_VapD/CRISPR_Cas2"/>
</dbReference>
<keyword evidence="3 9" id="KW-0540">Nuclease</keyword>
<sequence>MAINKQQQYLVIYDIADPKRLGKTHRLLKKQGLPVQYSVFSVVASGSGIKHLLQSIEEIINEKEDDVRCYALPANIDCKTIGRQYFPDDIALFSNGVARLLV</sequence>
<accession>A0AAU7NQ34</accession>